<keyword evidence="10" id="KW-1185">Reference proteome</keyword>
<dbReference type="Gene3D" id="1.10.8.430">
    <property type="entry name" value="Helical domain of apoptotic protease-activating factors"/>
    <property type="match status" value="1"/>
</dbReference>
<evidence type="ECO:0000256" key="2">
    <source>
        <dbReference type="ARBA" id="ARBA00022741"/>
    </source>
</evidence>
<evidence type="ECO:0000259" key="6">
    <source>
        <dbReference type="Pfam" id="PF00931"/>
    </source>
</evidence>
<dbReference type="Gene3D" id="3.80.10.10">
    <property type="entry name" value="Ribonuclease Inhibitor"/>
    <property type="match status" value="2"/>
</dbReference>
<dbReference type="GO" id="GO:0043531">
    <property type="term" value="F:ADP binding"/>
    <property type="evidence" value="ECO:0007669"/>
    <property type="project" value="InterPro"/>
</dbReference>
<dbReference type="InterPro" id="IPR041118">
    <property type="entry name" value="Rx_N"/>
</dbReference>
<name>A0A6P5YTH5_DURZI</name>
<dbReference type="Pfam" id="PF00931">
    <property type="entry name" value="NB-ARC"/>
    <property type="match status" value="1"/>
</dbReference>
<evidence type="ECO:0000313" key="10">
    <source>
        <dbReference type="Proteomes" id="UP000515121"/>
    </source>
</evidence>
<keyword evidence="2" id="KW-0547">Nucleotide-binding</keyword>
<dbReference type="Proteomes" id="UP000515121">
    <property type="component" value="Unplaced"/>
</dbReference>
<evidence type="ECO:0000259" key="8">
    <source>
        <dbReference type="Pfam" id="PF23559"/>
    </source>
</evidence>
<feature type="domain" description="Disease resistance protein winged helix" evidence="8">
    <location>
        <begin position="411"/>
        <end position="481"/>
    </location>
</feature>
<feature type="domain" description="Disease resistance R13L4/SHOC-2-like LRR" evidence="9">
    <location>
        <begin position="550"/>
        <end position="769"/>
    </location>
</feature>
<evidence type="ECO:0000313" key="11">
    <source>
        <dbReference type="RefSeq" id="XP_022743838.1"/>
    </source>
</evidence>
<dbReference type="FunFam" id="1.10.10.10:FF:000322">
    <property type="entry name" value="Probable disease resistance protein At1g63360"/>
    <property type="match status" value="1"/>
</dbReference>
<dbReference type="SUPFAM" id="SSF52058">
    <property type="entry name" value="L domain-like"/>
    <property type="match status" value="1"/>
</dbReference>
<dbReference type="InterPro" id="IPR027417">
    <property type="entry name" value="P-loop_NTPase"/>
</dbReference>
<evidence type="ECO:0000256" key="4">
    <source>
        <dbReference type="ARBA" id="ARBA00022840"/>
    </source>
</evidence>
<keyword evidence="5" id="KW-0175">Coiled coil</keyword>
<dbReference type="SUPFAM" id="SSF52540">
    <property type="entry name" value="P-loop containing nucleoside triphosphate hydrolases"/>
    <property type="match status" value="1"/>
</dbReference>
<dbReference type="Pfam" id="PF23559">
    <property type="entry name" value="WHD_DRP"/>
    <property type="match status" value="1"/>
</dbReference>
<dbReference type="GO" id="GO:0051707">
    <property type="term" value="P:response to other organism"/>
    <property type="evidence" value="ECO:0007669"/>
    <property type="project" value="UniProtKB-ARBA"/>
</dbReference>
<accession>A0A6P5YTH5</accession>
<dbReference type="AlphaFoldDB" id="A0A6P5YTH5"/>
<organism evidence="10 11">
    <name type="scientific">Durio zibethinus</name>
    <name type="common">Durian</name>
    <dbReference type="NCBI Taxonomy" id="66656"/>
    <lineage>
        <taxon>Eukaryota</taxon>
        <taxon>Viridiplantae</taxon>
        <taxon>Streptophyta</taxon>
        <taxon>Embryophyta</taxon>
        <taxon>Tracheophyta</taxon>
        <taxon>Spermatophyta</taxon>
        <taxon>Magnoliopsida</taxon>
        <taxon>eudicotyledons</taxon>
        <taxon>Gunneridae</taxon>
        <taxon>Pentapetalae</taxon>
        <taxon>rosids</taxon>
        <taxon>malvids</taxon>
        <taxon>Malvales</taxon>
        <taxon>Malvaceae</taxon>
        <taxon>Helicteroideae</taxon>
        <taxon>Durio</taxon>
    </lineage>
</organism>
<dbReference type="InterPro" id="IPR036388">
    <property type="entry name" value="WH-like_DNA-bd_sf"/>
</dbReference>
<dbReference type="InterPro" id="IPR002182">
    <property type="entry name" value="NB-ARC"/>
</dbReference>
<feature type="domain" description="NB-ARC" evidence="6">
    <location>
        <begin position="155"/>
        <end position="326"/>
    </location>
</feature>
<dbReference type="InterPro" id="IPR032675">
    <property type="entry name" value="LRR_dom_sf"/>
</dbReference>
<dbReference type="GeneID" id="111294708"/>
<dbReference type="Gene3D" id="1.20.5.4130">
    <property type="match status" value="1"/>
</dbReference>
<feature type="domain" description="Disease resistance N-terminal" evidence="7">
    <location>
        <begin position="14"/>
        <end position="80"/>
    </location>
</feature>
<dbReference type="OrthoDB" id="1001738at2759"/>
<evidence type="ECO:0000256" key="3">
    <source>
        <dbReference type="ARBA" id="ARBA00022821"/>
    </source>
</evidence>
<dbReference type="GO" id="GO:0006952">
    <property type="term" value="P:defense response"/>
    <property type="evidence" value="ECO:0007669"/>
    <property type="project" value="UniProtKB-KW"/>
</dbReference>
<dbReference type="InterPro" id="IPR055414">
    <property type="entry name" value="LRR_R13L4/SHOC2-like"/>
</dbReference>
<dbReference type="GO" id="GO:0005524">
    <property type="term" value="F:ATP binding"/>
    <property type="evidence" value="ECO:0007669"/>
    <property type="project" value="UniProtKB-KW"/>
</dbReference>
<dbReference type="FunFam" id="3.40.50.300:FF:001091">
    <property type="entry name" value="Probable disease resistance protein At1g61300"/>
    <property type="match status" value="1"/>
</dbReference>
<dbReference type="PRINTS" id="PR00364">
    <property type="entry name" value="DISEASERSIST"/>
</dbReference>
<dbReference type="KEGG" id="dzi:111294708"/>
<evidence type="ECO:0000256" key="5">
    <source>
        <dbReference type="SAM" id="Coils"/>
    </source>
</evidence>
<dbReference type="PANTHER" id="PTHR36766:SF61">
    <property type="entry name" value="NB-ARC DOMAIN DISEASE RESISTANCE PROTEIN"/>
    <property type="match status" value="1"/>
</dbReference>
<dbReference type="InterPro" id="IPR001611">
    <property type="entry name" value="Leu-rich_rpt"/>
</dbReference>
<reference evidence="11" key="1">
    <citation type="submission" date="2025-08" db="UniProtKB">
        <authorList>
            <consortium name="RefSeq"/>
        </authorList>
    </citation>
    <scope>IDENTIFICATION</scope>
    <source>
        <tissue evidence="11">Fruit stalk</tissue>
    </source>
</reference>
<dbReference type="Pfam" id="PF18052">
    <property type="entry name" value="Rx_N"/>
    <property type="match status" value="1"/>
</dbReference>
<dbReference type="PROSITE" id="PS51450">
    <property type="entry name" value="LRR"/>
    <property type="match status" value="1"/>
</dbReference>
<feature type="coiled-coil region" evidence="5">
    <location>
        <begin position="18"/>
        <end position="69"/>
    </location>
</feature>
<dbReference type="PANTHER" id="PTHR36766">
    <property type="entry name" value="PLANT BROAD-SPECTRUM MILDEW RESISTANCE PROTEIN RPW8"/>
    <property type="match status" value="1"/>
</dbReference>
<evidence type="ECO:0000259" key="7">
    <source>
        <dbReference type="Pfam" id="PF18052"/>
    </source>
</evidence>
<protein>
    <submittedName>
        <fullName evidence="11">Disease resistance protein RGA3</fullName>
    </submittedName>
</protein>
<gene>
    <name evidence="11" type="primary">LOC111294708</name>
</gene>
<proteinExistence type="predicted"/>
<keyword evidence="3" id="KW-0611">Plant defense</keyword>
<dbReference type="InterPro" id="IPR058922">
    <property type="entry name" value="WHD_DRP"/>
</dbReference>
<evidence type="ECO:0000259" key="9">
    <source>
        <dbReference type="Pfam" id="PF23598"/>
    </source>
</evidence>
<dbReference type="Gene3D" id="3.40.50.300">
    <property type="entry name" value="P-loop containing nucleotide triphosphate hydrolases"/>
    <property type="match status" value="1"/>
</dbReference>
<sequence>MILKHRKVIRSLPFRSDLRELETTLTTIKAVLLDAEEKQAHDNQLRVWLQELKNACYDAEDVLDEFEIEALRKQVLKQRGIGKKVSNFFSSSNPIAFRFRMAHKIKKVTERFAKIAALKNNFHLTERHDATSHVVRLDRETHSFVQLADIIGRDGDKQKIITTLMRDPTDGEDISILPIVGIGGLGKTALAKLVFNDECVASHFELKMWVCVSDDFDLKRLMIKMIKATKKVDYSNMDLEQLQQALRDCLAGKKYLLTLDDIWNKDPVKWNELKQRLVGGGSGSKIVVTTRGTQIAEMMGTIPAHNLQGLDEKEALSVFLQFAFKKGEVNQYPNLVKIGEEIVKKCNGVPLVLKTLGSLLLLKTSEHDWKLVRDSEMWEFVEKEKNIFPVLKLSYDELPPHLKQCFALLSVFPKDYEFSNWEVVQFWMAHGLLRPSNENEDLEDIGRRYLNDLSSRSFFQDFVKELYFNCFKMHDLLHDLAIAVTKNECCTVNSLKQNIPQGVRHLCIDNLDFLEENRFELLDIDKLCHVRTFCFKNMKEGPSSESFIKKCLSRFHNLRVLNLEGSSFEVLPRNIGSLKHLRCLDLSGNSNIKKLPNSLCKLQSLETLIINSEGIEELPQDMRYMVSLRVLWISTRQRVLSENGFEHLQSLRILRITECENLEYLFEGIQNLTSLHTLVIDECKNLISLPHGLKSSTALKHLIIWDCEKLDLNTTLGLEGREKEDDNQDYLVGNGLCLQTLIIGWLPKLETLPQWLLLRSADTLQALRLVGCKNLTTLPERQGLTSLEFLKIEDCPKLSSLPERIPRLKELEIQGSSILGKRCKPEMGEDWAKIAHVSKIQIDGNEISSSKE</sequence>
<evidence type="ECO:0000256" key="1">
    <source>
        <dbReference type="ARBA" id="ARBA00022737"/>
    </source>
</evidence>
<keyword evidence="1" id="KW-0677">Repeat</keyword>
<dbReference type="InterPro" id="IPR042197">
    <property type="entry name" value="Apaf_helical"/>
</dbReference>
<keyword evidence="4" id="KW-0067">ATP-binding</keyword>
<dbReference type="RefSeq" id="XP_022743838.1">
    <property type="nucleotide sequence ID" value="XM_022888103.1"/>
</dbReference>
<dbReference type="Pfam" id="PF23598">
    <property type="entry name" value="LRR_14"/>
    <property type="match status" value="1"/>
</dbReference>
<dbReference type="Gene3D" id="1.10.10.10">
    <property type="entry name" value="Winged helix-like DNA-binding domain superfamily/Winged helix DNA-binding domain"/>
    <property type="match status" value="1"/>
</dbReference>